<accession>A0A5S9M3H2</accession>
<dbReference type="Gene3D" id="1.10.10.10">
    <property type="entry name" value="Winged helix-like DNA-binding domain superfamily/Winged helix DNA-binding domain"/>
    <property type="match status" value="1"/>
</dbReference>
<feature type="domain" description="HTH rpiR-type" evidence="1">
    <location>
        <begin position="3"/>
        <end position="78"/>
    </location>
</feature>
<protein>
    <recommendedName>
        <fullName evidence="1">HTH rpiR-type domain-containing protein</fullName>
    </recommendedName>
</protein>
<dbReference type="PANTHER" id="PTHR30514:SF10">
    <property type="entry name" value="MURR_RPIR FAMILY TRANSCRIPTIONAL REGULATOR"/>
    <property type="match status" value="1"/>
</dbReference>
<dbReference type="Proteomes" id="UP000464658">
    <property type="component" value="Chromosome"/>
</dbReference>
<dbReference type="PANTHER" id="PTHR30514">
    <property type="entry name" value="GLUCOKINASE"/>
    <property type="match status" value="1"/>
</dbReference>
<dbReference type="EMBL" id="AP021906">
    <property type="protein sequence ID" value="BBP86684.1"/>
    <property type="molecule type" value="Genomic_DNA"/>
</dbReference>
<dbReference type="GO" id="GO:0003677">
    <property type="term" value="F:DNA binding"/>
    <property type="evidence" value="ECO:0007669"/>
    <property type="project" value="InterPro"/>
</dbReference>
<dbReference type="SUPFAM" id="SSF46689">
    <property type="entry name" value="Homeodomain-like"/>
    <property type="match status" value="1"/>
</dbReference>
<dbReference type="InterPro" id="IPR047640">
    <property type="entry name" value="RpiR-like"/>
</dbReference>
<evidence type="ECO:0000313" key="3">
    <source>
        <dbReference type="Proteomes" id="UP000464658"/>
    </source>
</evidence>
<dbReference type="GO" id="GO:0003700">
    <property type="term" value="F:DNA-binding transcription factor activity"/>
    <property type="evidence" value="ECO:0007669"/>
    <property type="project" value="InterPro"/>
</dbReference>
<gene>
    <name evidence="2" type="ORF">BsIDN1_03020</name>
</gene>
<dbReference type="InterPro" id="IPR009057">
    <property type="entry name" value="Homeodomain-like_sf"/>
</dbReference>
<dbReference type="AlphaFoldDB" id="A0A5S9M3H2"/>
<name>A0A5S9M3H2_BACIA</name>
<dbReference type="PROSITE" id="PS51071">
    <property type="entry name" value="HTH_RPIR"/>
    <property type="match status" value="1"/>
</dbReference>
<dbReference type="InterPro" id="IPR000281">
    <property type="entry name" value="HTH_RpiR"/>
</dbReference>
<sequence length="78" mass="8529">MSAGGLTLLHTIKSKLPQSEKIIADYILAHPDKVIKSTVHEISQAAGASSSAVIRLCKISRAGWLSRFKNADRWRLDA</sequence>
<dbReference type="Pfam" id="PF01418">
    <property type="entry name" value="HTH_6"/>
    <property type="match status" value="1"/>
</dbReference>
<proteinExistence type="predicted"/>
<organism evidence="2 3">
    <name type="scientific">Bacillus safensis</name>
    <dbReference type="NCBI Taxonomy" id="561879"/>
    <lineage>
        <taxon>Bacteria</taxon>
        <taxon>Bacillati</taxon>
        <taxon>Bacillota</taxon>
        <taxon>Bacilli</taxon>
        <taxon>Bacillales</taxon>
        <taxon>Bacillaceae</taxon>
        <taxon>Bacillus</taxon>
    </lineage>
</organism>
<evidence type="ECO:0000313" key="2">
    <source>
        <dbReference type="EMBL" id="BBP86684.1"/>
    </source>
</evidence>
<evidence type="ECO:0000259" key="1">
    <source>
        <dbReference type="PROSITE" id="PS51071"/>
    </source>
</evidence>
<reference evidence="2 3" key="1">
    <citation type="submission" date="2019-12" db="EMBL/GenBank/DDBJ databases">
        <title>Full genome sequence of a Bacillus safensis strain isolated from commercially available natto in Indonesia.</title>
        <authorList>
            <person name="Yoshida M."/>
            <person name="Uomi M."/>
            <person name="Waturangi D."/>
            <person name="Ekaputri J.J."/>
            <person name="Setiamarga D.H.E."/>
        </authorList>
    </citation>
    <scope>NUCLEOTIDE SEQUENCE [LARGE SCALE GENOMIC DNA]</scope>
    <source>
        <strain evidence="2 3">IDN1</strain>
    </source>
</reference>
<dbReference type="InterPro" id="IPR036388">
    <property type="entry name" value="WH-like_DNA-bd_sf"/>
</dbReference>
<dbReference type="GO" id="GO:0097367">
    <property type="term" value="F:carbohydrate derivative binding"/>
    <property type="evidence" value="ECO:0007669"/>
    <property type="project" value="InterPro"/>
</dbReference>